<dbReference type="GO" id="GO:0005829">
    <property type="term" value="C:cytosol"/>
    <property type="evidence" value="ECO:0007669"/>
    <property type="project" value="TreeGrafter"/>
</dbReference>
<dbReference type="Proteomes" id="UP000661691">
    <property type="component" value="Unassembled WGS sequence"/>
</dbReference>
<gene>
    <name evidence="6" type="ORF">IC620_12070</name>
</gene>
<dbReference type="Gene3D" id="3.40.190.290">
    <property type="match status" value="1"/>
</dbReference>
<accession>A0A926NC51</accession>
<dbReference type="InterPro" id="IPR000847">
    <property type="entry name" value="LysR_HTH_N"/>
</dbReference>
<dbReference type="SUPFAM" id="SSF46785">
    <property type="entry name" value="Winged helix' DNA-binding domain"/>
    <property type="match status" value="1"/>
</dbReference>
<keyword evidence="4" id="KW-0804">Transcription</keyword>
<dbReference type="RefSeq" id="WP_191138756.1">
    <property type="nucleotide sequence ID" value="NZ_JACXAG020000001.1"/>
</dbReference>
<proteinExistence type="inferred from homology"/>
<dbReference type="InterPro" id="IPR036390">
    <property type="entry name" value="WH_DNA-bd_sf"/>
</dbReference>
<evidence type="ECO:0000313" key="7">
    <source>
        <dbReference type="Proteomes" id="UP000661691"/>
    </source>
</evidence>
<dbReference type="CDD" id="cd05466">
    <property type="entry name" value="PBP2_LTTR_substrate"/>
    <property type="match status" value="1"/>
</dbReference>
<name>A0A926NC51_9BACL</name>
<reference evidence="6" key="1">
    <citation type="submission" date="2020-09" db="EMBL/GenBank/DDBJ databases">
        <title>A novel bacterium of genus Hazenella, isolated from South China Sea.</title>
        <authorList>
            <person name="Huang H."/>
            <person name="Mo K."/>
            <person name="Hu Y."/>
        </authorList>
    </citation>
    <scope>NUCLEOTIDE SEQUENCE</scope>
    <source>
        <strain evidence="6">IB182357</strain>
    </source>
</reference>
<evidence type="ECO:0000259" key="5">
    <source>
        <dbReference type="PROSITE" id="PS50931"/>
    </source>
</evidence>
<dbReference type="Pfam" id="PF03466">
    <property type="entry name" value="LysR_substrate"/>
    <property type="match status" value="1"/>
</dbReference>
<dbReference type="PRINTS" id="PR00039">
    <property type="entry name" value="HTHLYSR"/>
</dbReference>
<evidence type="ECO:0000256" key="1">
    <source>
        <dbReference type="ARBA" id="ARBA00009437"/>
    </source>
</evidence>
<dbReference type="InterPro" id="IPR005119">
    <property type="entry name" value="LysR_subst-bd"/>
</dbReference>
<sequence>MELVWLQSLLIIAEEKSLSRASQKLNISQPALSKQIKKLEHMLNSELLNRSPQGVELTKSGERTLDYAKKVLSEWKKLQSDLALLQAEHIVQIGSLPSLASQYLPLKLLHFPLQQHIQVEDNSQKLMAKLLEGDIDIAFVELQQDYPNTYQKPLFSEPLFLIVSANHIFANRDQVTFADVIDQPFLLYPMGCDSRYFVNRMFAKLNKKPRIAHETPYGQSILGYVRAGRGITVLPYSAIKDLKQEEIKAIPINENEAIRTIFIVSTQKELLEQFTNHIKEVRPT</sequence>
<keyword evidence="3" id="KW-0238">DNA-binding</keyword>
<feature type="domain" description="HTH lysR-type" evidence="5">
    <location>
        <begin position="1"/>
        <end position="58"/>
    </location>
</feature>
<protein>
    <submittedName>
        <fullName evidence="6">LysR family transcriptional regulator</fullName>
    </submittedName>
</protein>
<evidence type="ECO:0000256" key="3">
    <source>
        <dbReference type="ARBA" id="ARBA00023125"/>
    </source>
</evidence>
<evidence type="ECO:0000256" key="4">
    <source>
        <dbReference type="ARBA" id="ARBA00023163"/>
    </source>
</evidence>
<comment type="caution">
    <text evidence="6">The sequence shown here is derived from an EMBL/GenBank/DDBJ whole genome shotgun (WGS) entry which is preliminary data.</text>
</comment>
<dbReference type="SUPFAM" id="SSF53850">
    <property type="entry name" value="Periplasmic binding protein-like II"/>
    <property type="match status" value="1"/>
</dbReference>
<organism evidence="6 7">
    <name type="scientific">Polycladospora coralii</name>
    <dbReference type="NCBI Taxonomy" id="2771432"/>
    <lineage>
        <taxon>Bacteria</taxon>
        <taxon>Bacillati</taxon>
        <taxon>Bacillota</taxon>
        <taxon>Bacilli</taxon>
        <taxon>Bacillales</taxon>
        <taxon>Thermoactinomycetaceae</taxon>
        <taxon>Polycladospora</taxon>
    </lineage>
</organism>
<comment type="similarity">
    <text evidence="1">Belongs to the LysR transcriptional regulatory family.</text>
</comment>
<keyword evidence="2" id="KW-0805">Transcription regulation</keyword>
<dbReference type="FunFam" id="1.10.10.10:FF:000001">
    <property type="entry name" value="LysR family transcriptional regulator"/>
    <property type="match status" value="1"/>
</dbReference>
<dbReference type="GO" id="GO:0003677">
    <property type="term" value="F:DNA binding"/>
    <property type="evidence" value="ECO:0007669"/>
    <property type="project" value="UniProtKB-KW"/>
</dbReference>
<dbReference type="PROSITE" id="PS50931">
    <property type="entry name" value="HTH_LYSR"/>
    <property type="match status" value="1"/>
</dbReference>
<dbReference type="PANTHER" id="PTHR30419">
    <property type="entry name" value="HTH-TYPE TRANSCRIPTIONAL REGULATOR YBHD"/>
    <property type="match status" value="1"/>
</dbReference>
<evidence type="ECO:0000256" key="2">
    <source>
        <dbReference type="ARBA" id="ARBA00023015"/>
    </source>
</evidence>
<dbReference type="Pfam" id="PF00126">
    <property type="entry name" value="HTH_1"/>
    <property type="match status" value="1"/>
</dbReference>
<keyword evidence="7" id="KW-1185">Reference proteome</keyword>
<dbReference type="InterPro" id="IPR036388">
    <property type="entry name" value="WH-like_DNA-bd_sf"/>
</dbReference>
<evidence type="ECO:0000313" key="6">
    <source>
        <dbReference type="EMBL" id="MBD1373090.1"/>
    </source>
</evidence>
<dbReference type="Gene3D" id="1.10.10.10">
    <property type="entry name" value="Winged helix-like DNA-binding domain superfamily/Winged helix DNA-binding domain"/>
    <property type="match status" value="1"/>
</dbReference>
<dbReference type="GO" id="GO:0003700">
    <property type="term" value="F:DNA-binding transcription factor activity"/>
    <property type="evidence" value="ECO:0007669"/>
    <property type="project" value="InterPro"/>
</dbReference>
<dbReference type="EMBL" id="JACXAH010000016">
    <property type="protein sequence ID" value="MBD1373090.1"/>
    <property type="molecule type" value="Genomic_DNA"/>
</dbReference>
<dbReference type="AlphaFoldDB" id="A0A926NC51"/>
<dbReference type="InterPro" id="IPR050950">
    <property type="entry name" value="HTH-type_LysR_regulators"/>
</dbReference>